<evidence type="ECO:0000313" key="2">
    <source>
        <dbReference type="Proteomes" id="UP000187203"/>
    </source>
</evidence>
<name>A0A1R3IZQ9_9ROSI</name>
<dbReference type="AlphaFoldDB" id="A0A1R3IZQ9"/>
<proteinExistence type="predicted"/>
<protein>
    <submittedName>
        <fullName evidence="1">Uncharacterized protein</fullName>
    </submittedName>
</protein>
<keyword evidence="2" id="KW-1185">Reference proteome</keyword>
<dbReference type="EMBL" id="AWUE01017170">
    <property type="protein sequence ID" value="OMO88064.1"/>
    <property type="molecule type" value="Genomic_DNA"/>
</dbReference>
<dbReference type="Proteomes" id="UP000187203">
    <property type="component" value="Unassembled WGS sequence"/>
</dbReference>
<comment type="caution">
    <text evidence="1">The sequence shown here is derived from an EMBL/GenBank/DDBJ whole genome shotgun (WGS) entry which is preliminary data.</text>
</comment>
<evidence type="ECO:0000313" key="1">
    <source>
        <dbReference type="EMBL" id="OMO88064.1"/>
    </source>
</evidence>
<sequence>MEANSMGKVTNGMDRVVSLTAKRKPFLRIRAPNSRGGGVTLFGLLRPPFYS</sequence>
<accession>A0A1R3IZQ9</accession>
<organism evidence="1 2">
    <name type="scientific">Corchorus olitorius</name>
    <dbReference type="NCBI Taxonomy" id="93759"/>
    <lineage>
        <taxon>Eukaryota</taxon>
        <taxon>Viridiplantae</taxon>
        <taxon>Streptophyta</taxon>
        <taxon>Embryophyta</taxon>
        <taxon>Tracheophyta</taxon>
        <taxon>Spermatophyta</taxon>
        <taxon>Magnoliopsida</taxon>
        <taxon>eudicotyledons</taxon>
        <taxon>Gunneridae</taxon>
        <taxon>Pentapetalae</taxon>
        <taxon>rosids</taxon>
        <taxon>malvids</taxon>
        <taxon>Malvales</taxon>
        <taxon>Malvaceae</taxon>
        <taxon>Grewioideae</taxon>
        <taxon>Apeibeae</taxon>
        <taxon>Corchorus</taxon>
    </lineage>
</organism>
<reference evidence="2" key="1">
    <citation type="submission" date="2013-09" db="EMBL/GenBank/DDBJ databases">
        <title>Corchorus olitorius genome sequencing.</title>
        <authorList>
            <person name="Alam M."/>
            <person name="Haque M.S."/>
            <person name="Islam M.S."/>
            <person name="Emdad E.M."/>
            <person name="Islam M.M."/>
            <person name="Ahmed B."/>
            <person name="Halim A."/>
            <person name="Hossen Q.M.M."/>
            <person name="Hossain M.Z."/>
            <person name="Ahmed R."/>
            <person name="Khan M.M."/>
            <person name="Islam R."/>
            <person name="Rashid M.M."/>
            <person name="Khan S.A."/>
            <person name="Rahman M.S."/>
            <person name="Alam M."/>
            <person name="Yahiya A.S."/>
            <person name="Khan M.S."/>
            <person name="Azam M.S."/>
            <person name="Haque T."/>
            <person name="Lashkar M.Z.H."/>
            <person name="Akhand A.I."/>
            <person name="Morshed G."/>
            <person name="Roy S."/>
            <person name="Uddin K.S."/>
            <person name="Rabeya T."/>
            <person name="Hossain A.S."/>
            <person name="Chowdhury A."/>
            <person name="Snigdha A.R."/>
            <person name="Mortoza M.S."/>
            <person name="Matin S.A."/>
            <person name="Hoque S.M.E."/>
            <person name="Islam M.K."/>
            <person name="Roy D.K."/>
            <person name="Haider R."/>
            <person name="Moosa M.M."/>
            <person name="Elias S.M."/>
            <person name="Hasan A.M."/>
            <person name="Jahan S."/>
            <person name="Shafiuddin M."/>
            <person name="Mahmood N."/>
            <person name="Shommy N.S."/>
        </authorList>
    </citation>
    <scope>NUCLEOTIDE SEQUENCE [LARGE SCALE GENOMIC DNA]</scope>
    <source>
        <strain evidence="2">cv. O-4</strain>
    </source>
</reference>
<gene>
    <name evidence="1" type="ORF">COLO4_20480</name>
</gene>